<feature type="transmembrane region" description="Helical" evidence="11">
    <location>
        <begin position="137"/>
        <end position="158"/>
    </location>
</feature>
<gene>
    <name evidence="14" type="primary">LOC113725188</name>
</gene>
<keyword evidence="7 11" id="KW-1133">Transmembrane helix</keyword>
<reference evidence="13" key="1">
    <citation type="journal article" date="2025" name="Foods">
        <title>Unveiling the Microbial Signatures of Arabica Coffee Cherries: Insights into Ripeness Specific Diversity, Functional Traits, and Implications for Quality and Safety.</title>
        <authorList>
            <consortium name="RefSeq"/>
            <person name="Tenea G.N."/>
            <person name="Cifuentes V."/>
            <person name="Reyes P."/>
            <person name="Cevallos-Vallejos M."/>
        </authorList>
    </citation>
    <scope>NUCLEOTIDE SEQUENCE [LARGE SCALE GENOMIC DNA]</scope>
</reference>
<dbReference type="PROSITE" id="PS50850">
    <property type="entry name" value="MFS"/>
    <property type="match status" value="1"/>
</dbReference>
<keyword evidence="4" id="KW-0762">Sugar transport</keyword>
<keyword evidence="6" id="KW-0769">Symport</keyword>
<feature type="transmembrane region" description="Helical" evidence="11">
    <location>
        <begin position="81"/>
        <end position="100"/>
    </location>
</feature>
<evidence type="ECO:0000256" key="7">
    <source>
        <dbReference type="ARBA" id="ARBA00022989"/>
    </source>
</evidence>
<evidence type="ECO:0000256" key="5">
    <source>
        <dbReference type="ARBA" id="ARBA00022692"/>
    </source>
</evidence>
<dbReference type="InterPro" id="IPR036259">
    <property type="entry name" value="MFS_trans_sf"/>
</dbReference>
<organism evidence="13 14">
    <name type="scientific">Coffea arabica</name>
    <name type="common">Arabian coffee</name>
    <dbReference type="NCBI Taxonomy" id="13443"/>
    <lineage>
        <taxon>Eukaryota</taxon>
        <taxon>Viridiplantae</taxon>
        <taxon>Streptophyta</taxon>
        <taxon>Embryophyta</taxon>
        <taxon>Tracheophyta</taxon>
        <taxon>Spermatophyta</taxon>
        <taxon>Magnoliopsida</taxon>
        <taxon>eudicotyledons</taxon>
        <taxon>Gunneridae</taxon>
        <taxon>Pentapetalae</taxon>
        <taxon>asterids</taxon>
        <taxon>lamiids</taxon>
        <taxon>Gentianales</taxon>
        <taxon>Rubiaceae</taxon>
        <taxon>Ixoroideae</taxon>
        <taxon>Gardenieae complex</taxon>
        <taxon>Bertiereae - Coffeeae clade</taxon>
        <taxon>Coffeeae</taxon>
        <taxon>Coffea</taxon>
    </lineage>
</organism>
<keyword evidence="13" id="KW-1185">Reference proteome</keyword>
<comment type="subcellular location">
    <subcellularLocation>
        <location evidence="1">Membrane</location>
        <topology evidence="1">Multi-pass membrane protein</topology>
    </subcellularLocation>
</comment>
<dbReference type="GO" id="GO:0015293">
    <property type="term" value="F:symporter activity"/>
    <property type="evidence" value="ECO:0007669"/>
    <property type="project" value="UniProtKB-KW"/>
</dbReference>
<dbReference type="NCBIfam" id="TIGR00879">
    <property type="entry name" value="SP"/>
    <property type="match status" value="1"/>
</dbReference>
<protein>
    <submittedName>
        <fullName evidence="14">Hexose carrier protein HEX6 isoform X1</fullName>
    </submittedName>
</protein>
<evidence type="ECO:0000256" key="8">
    <source>
        <dbReference type="ARBA" id="ARBA00023136"/>
    </source>
</evidence>
<evidence type="ECO:0000256" key="9">
    <source>
        <dbReference type="ARBA" id="ARBA00044504"/>
    </source>
</evidence>
<comment type="similarity">
    <text evidence="2 10">Belongs to the major facilitator superfamily. Sugar transporter (TC 2.A.1.1) family.</text>
</comment>
<evidence type="ECO:0000256" key="11">
    <source>
        <dbReference type="SAM" id="Phobius"/>
    </source>
</evidence>
<dbReference type="Proteomes" id="UP001652660">
    <property type="component" value="Chromosome 2c"/>
</dbReference>
<dbReference type="AlphaFoldDB" id="A0A6P6VMR4"/>
<evidence type="ECO:0000256" key="3">
    <source>
        <dbReference type="ARBA" id="ARBA00022448"/>
    </source>
</evidence>
<evidence type="ECO:0000259" key="12">
    <source>
        <dbReference type="PROSITE" id="PS50850"/>
    </source>
</evidence>
<proteinExistence type="inferred from homology"/>
<feature type="transmembrane region" description="Helical" evidence="11">
    <location>
        <begin position="321"/>
        <end position="343"/>
    </location>
</feature>
<dbReference type="InterPro" id="IPR003663">
    <property type="entry name" value="Sugar/inositol_transpt"/>
</dbReference>
<dbReference type="InterPro" id="IPR005829">
    <property type="entry name" value="Sugar_transporter_CS"/>
</dbReference>
<feature type="domain" description="Major facilitator superfamily (MFS) profile" evidence="12">
    <location>
        <begin position="26"/>
        <end position="476"/>
    </location>
</feature>
<dbReference type="PANTHER" id="PTHR23500:SF558">
    <property type="entry name" value="HEXOSE CARRIER PROTEIN HEX6-LIKE"/>
    <property type="match status" value="1"/>
</dbReference>
<evidence type="ECO:0000256" key="2">
    <source>
        <dbReference type="ARBA" id="ARBA00010992"/>
    </source>
</evidence>
<dbReference type="InterPro" id="IPR045262">
    <property type="entry name" value="STP/PLT_plant"/>
</dbReference>
<feature type="transmembrane region" description="Helical" evidence="11">
    <location>
        <begin position="112"/>
        <end position="131"/>
    </location>
</feature>
<feature type="transmembrane region" description="Helical" evidence="11">
    <location>
        <begin position="170"/>
        <end position="192"/>
    </location>
</feature>
<evidence type="ECO:0000256" key="4">
    <source>
        <dbReference type="ARBA" id="ARBA00022597"/>
    </source>
</evidence>
<feature type="transmembrane region" description="Helical" evidence="11">
    <location>
        <begin position="452"/>
        <end position="472"/>
    </location>
</feature>
<dbReference type="Pfam" id="PF00083">
    <property type="entry name" value="Sugar_tr"/>
    <property type="match status" value="1"/>
</dbReference>
<comment type="similarity">
    <text evidence="9">Belongs to the major facilitator superfamily. Phosphate:H(+) symporter (TC 2.A.1.9) family.</text>
</comment>
<dbReference type="SUPFAM" id="SSF103473">
    <property type="entry name" value="MFS general substrate transporter"/>
    <property type="match status" value="1"/>
</dbReference>
<name>A0A6P6VMR4_COFAR</name>
<keyword evidence="3 10" id="KW-0813">Transport</keyword>
<dbReference type="InterPro" id="IPR020846">
    <property type="entry name" value="MFS_dom"/>
</dbReference>
<dbReference type="PROSITE" id="PS00216">
    <property type="entry name" value="SUGAR_TRANSPORT_1"/>
    <property type="match status" value="1"/>
</dbReference>
<dbReference type="PROSITE" id="PS00217">
    <property type="entry name" value="SUGAR_TRANSPORT_2"/>
    <property type="match status" value="1"/>
</dbReference>
<keyword evidence="5 11" id="KW-0812">Transmembrane</keyword>
<dbReference type="PANTHER" id="PTHR23500">
    <property type="entry name" value="SOLUTE CARRIER FAMILY 2, FACILITATED GLUCOSE TRANSPORTER"/>
    <property type="match status" value="1"/>
</dbReference>
<reference evidence="14" key="2">
    <citation type="submission" date="2025-08" db="UniProtKB">
        <authorList>
            <consortium name="RefSeq"/>
        </authorList>
    </citation>
    <scope>IDENTIFICATION</scope>
    <source>
        <tissue evidence="14">Leaves</tissue>
    </source>
</reference>
<accession>A0A6P6VMR4</accession>
<evidence type="ECO:0000256" key="10">
    <source>
        <dbReference type="RuleBase" id="RU003346"/>
    </source>
</evidence>
<dbReference type="OrthoDB" id="5296287at2759"/>
<sequence>MAAGIAITSEEGQLYNARITWLLVFSCAIASTGGLIFGYDIGTSGGVTSMDHFLKKFFPDVYKKMKEDSMTSNYCKFDSQLLTSFTSSLYIAGLVASLCASPVTRAFGRKSSILLAGASFLAGSAIGGAAYNVFMLILARVLLGVGIGFANQSVPMYLSEMAPPKSRGAFGIGFDLCIAIGVLLANLVNYGAEKVKGAWGWRISLALAGAPASFLILGALFLPETPNSLIEHDKNHEKAKRLLQQVRGVDDVQIELDDLIRASNVSKITKHPFKHIIKRKYRPQLVMSIAIPFFQQITGINVITFYAPILFRTIGLGESASLMSAVVTGAVVSTTIFFTLLIADKVGRRVLFMVGGAVMLVCQFLIGGIMAIKLGDHGRLSNSYGILVLILVCTYVAGFGLSWGPLGWLVPSEISPLEIRSAALSIRVAVDFLLLFLVAQAFLAMLCHFKAGIFFFFGGWVALMTAFVYLLLPETKNVPLERMDRIWREHWFWRRFVLDDDEDSLGTKAEAA</sequence>
<evidence type="ECO:0000256" key="1">
    <source>
        <dbReference type="ARBA" id="ARBA00004141"/>
    </source>
</evidence>
<dbReference type="PRINTS" id="PR00171">
    <property type="entry name" value="SUGRTRNSPORT"/>
</dbReference>
<keyword evidence="8 11" id="KW-0472">Membrane</keyword>
<feature type="transmembrane region" description="Helical" evidence="11">
    <location>
        <begin position="21"/>
        <end position="39"/>
    </location>
</feature>
<dbReference type="CDD" id="cd17361">
    <property type="entry name" value="MFS_STP"/>
    <property type="match status" value="1"/>
</dbReference>
<feature type="transmembrane region" description="Helical" evidence="11">
    <location>
        <begin position="384"/>
        <end position="410"/>
    </location>
</feature>
<feature type="transmembrane region" description="Helical" evidence="11">
    <location>
        <begin position="350"/>
        <end position="372"/>
    </location>
</feature>
<dbReference type="GeneID" id="113725188"/>
<feature type="transmembrane region" description="Helical" evidence="11">
    <location>
        <begin position="285"/>
        <end position="309"/>
    </location>
</feature>
<feature type="transmembrane region" description="Helical" evidence="11">
    <location>
        <begin position="422"/>
        <end position="446"/>
    </location>
</feature>
<dbReference type="GO" id="GO:0016020">
    <property type="term" value="C:membrane"/>
    <property type="evidence" value="ECO:0007669"/>
    <property type="project" value="UniProtKB-SubCell"/>
</dbReference>
<dbReference type="RefSeq" id="XP_027103996.2">
    <property type="nucleotide sequence ID" value="XM_027248195.2"/>
</dbReference>
<dbReference type="InterPro" id="IPR044778">
    <property type="entry name" value="MFS_STP/MST-like_plant"/>
</dbReference>
<evidence type="ECO:0000256" key="6">
    <source>
        <dbReference type="ARBA" id="ARBA00022847"/>
    </source>
</evidence>
<dbReference type="Gene3D" id="1.20.1250.20">
    <property type="entry name" value="MFS general substrate transporter like domains"/>
    <property type="match status" value="1"/>
</dbReference>
<dbReference type="GO" id="GO:0015145">
    <property type="term" value="F:monosaccharide transmembrane transporter activity"/>
    <property type="evidence" value="ECO:0007669"/>
    <property type="project" value="InterPro"/>
</dbReference>
<evidence type="ECO:0000313" key="14">
    <source>
        <dbReference type="RefSeq" id="XP_027103996.2"/>
    </source>
</evidence>
<dbReference type="InterPro" id="IPR005828">
    <property type="entry name" value="MFS_sugar_transport-like"/>
</dbReference>
<feature type="transmembrane region" description="Helical" evidence="11">
    <location>
        <begin position="198"/>
        <end position="222"/>
    </location>
</feature>
<evidence type="ECO:0000313" key="13">
    <source>
        <dbReference type="Proteomes" id="UP001652660"/>
    </source>
</evidence>